<keyword evidence="4" id="KW-0808">Transferase</keyword>
<dbReference type="GO" id="GO:0032259">
    <property type="term" value="P:methylation"/>
    <property type="evidence" value="ECO:0007669"/>
    <property type="project" value="UniProtKB-KW"/>
</dbReference>
<evidence type="ECO:0000256" key="1">
    <source>
        <dbReference type="ARBA" id="ARBA00010086"/>
    </source>
</evidence>
<evidence type="ECO:0000256" key="5">
    <source>
        <dbReference type="ARBA" id="ARBA00022691"/>
    </source>
</evidence>
<evidence type="ECO:0000256" key="3">
    <source>
        <dbReference type="ARBA" id="ARBA00022603"/>
    </source>
</evidence>
<dbReference type="EC" id="2.1.1.22" evidence="2"/>
<dbReference type="PANTHER" id="PTHR12303">
    <property type="entry name" value="CARNOSINE N-METHYLTRANSFERASE"/>
    <property type="match status" value="1"/>
</dbReference>
<accession>A0A9P6MAZ8</accession>
<protein>
    <recommendedName>
        <fullName evidence="2">carnosine N-methyltransferase</fullName>
        <ecNumber evidence="2">2.1.1.22</ecNumber>
    </recommendedName>
</protein>
<dbReference type="InterPro" id="IPR029063">
    <property type="entry name" value="SAM-dependent_MTases_sf"/>
</dbReference>
<comment type="similarity">
    <text evidence="1">Belongs to the carnosine N-methyltransferase family.</text>
</comment>
<evidence type="ECO:0000313" key="7">
    <source>
        <dbReference type="Proteomes" id="UP000749646"/>
    </source>
</evidence>
<proteinExistence type="inferred from homology"/>
<dbReference type="Proteomes" id="UP000749646">
    <property type="component" value="Unassembled WGS sequence"/>
</dbReference>
<evidence type="ECO:0000256" key="4">
    <source>
        <dbReference type="ARBA" id="ARBA00022679"/>
    </source>
</evidence>
<evidence type="ECO:0000313" key="6">
    <source>
        <dbReference type="EMBL" id="KAF9986237.1"/>
    </source>
</evidence>
<keyword evidence="5" id="KW-0949">S-adenosyl-L-methionine</keyword>
<sequence length="167" mass="19044">MLLASNFILNKIQSVNQYKIHPFIHTFSNVVRPEDVLTEAWIPDVNPTLIPRGTDFSMVAGDFWRQVAVVTCFFIDTARNIVSYLETIHKILKKGGIWINAGPLLWHFENTINEISIELSLEEVIELAKSIGFRIEVQGTTKSTYMANPHGMLKYVYECATWTAVKI</sequence>
<dbReference type="Pfam" id="PF07942">
    <property type="entry name" value="CARME"/>
    <property type="match status" value="1"/>
</dbReference>
<keyword evidence="3" id="KW-0489">Methyltransferase</keyword>
<dbReference type="PANTHER" id="PTHR12303:SF6">
    <property type="entry name" value="CARNOSINE N-METHYLTRANSFERASE"/>
    <property type="match status" value="1"/>
</dbReference>
<reference evidence="6" key="1">
    <citation type="journal article" date="2020" name="Fungal Divers.">
        <title>Resolving the Mortierellaceae phylogeny through synthesis of multi-gene phylogenetics and phylogenomics.</title>
        <authorList>
            <person name="Vandepol N."/>
            <person name="Liber J."/>
            <person name="Desiro A."/>
            <person name="Na H."/>
            <person name="Kennedy M."/>
            <person name="Barry K."/>
            <person name="Grigoriev I.V."/>
            <person name="Miller A.N."/>
            <person name="O'Donnell K."/>
            <person name="Stajich J.E."/>
            <person name="Bonito G."/>
        </authorList>
    </citation>
    <scope>NUCLEOTIDE SEQUENCE</scope>
    <source>
        <strain evidence="6">MES-2147</strain>
    </source>
</reference>
<keyword evidence="7" id="KW-1185">Reference proteome</keyword>
<name>A0A9P6MAZ8_9FUNG</name>
<comment type="caution">
    <text evidence="6">The sequence shown here is derived from an EMBL/GenBank/DDBJ whole genome shotgun (WGS) entry which is preliminary data.</text>
</comment>
<dbReference type="SUPFAM" id="SSF53335">
    <property type="entry name" value="S-adenosyl-L-methionine-dependent methyltransferases"/>
    <property type="match status" value="1"/>
</dbReference>
<dbReference type="OrthoDB" id="978at2759"/>
<dbReference type="AlphaFoldDB" id="A0A9P6MAZ8"/>
<gene>
    <name evidence="6" type="ORF">BGZ65_008406</name>
</gene>
<evidence type="ECO:0000256" key="2">
    <source>
        <dbReference type="ARBA" id="ARBA00012003"/>
    </source>
</evidence>
<dbReference type="GO" id="GO:0030735">
    <property type="term" value="F:carnosine N-methyltransferase activity"/>
    <property type="evidence" value="ECO:0007669"/>
    <property type="project" value="UniProtKB-EC"/>
</dbReference>
<organism evidence="6 7">
    <name type="scientific">Modicella reniformis</name>
    <dbReference type="NCBI Taxonomy" id="1440133"/>
    <lineage>
        <taxon>Eukaryota</taxon>
        <taxon>Fungi</taxon>
        <taxon>Fungi incertae sedis</taxon>
        <taxon>Mucoromycota</taxon>
        <taxon>Mortierellomycotina</taxon>
        <taxon>Mortierellomycetes</taxon>
        <taxon>Mortierellales</taxon>
        <taxon>Mortierellaceae</taxon>
        <taxon>Modicella</taxon>
    </lineage>
</organism>
<dbReference type="InterPro" id="IPR012901">
    <property type="entry name" value="CARME"/>
</dbReference>
<dbReference type="EMBL" id="JAAAHW010003245">
    <property type="protein sequence ID" value="KAF9986237.1"/>
    <property type="molecule type" value="Genomic_DNA"/>
</dbReference>
<dbReference type="SMART" id="SM01296">
    <property type="entry name" value="N2227"/>
    <property type="match status" value="1"/>
</dbReference>